<dbReference type="Pfam" id="PF00069">
    <property type="entry name" value="Pkinase"/>
    <property type="match status" value="1"/>
</dbReference>
<organism evidence="5 6">
    <name type="scientific">Giardia muris</name>
    <dbReference type="NCBI Taxonomy" id="5742"/>
    <lineage>
        <taxon>Eukaryota</taxon>
        <taxon>Metamonada</taxon>
        <taxon>Diplomonadida</taxon>
        <taxon>Hexamitidae</taxon>
        <taxon>Giardiinae</taxon>
        <taxon>Giardia</taxon>
    </lineage>
</organism>
<dbReference type="OrthoDB" id="9342207at2759"/>
<evidence type="ECO:0000259" key="4">
    <source>
        <dbReference type="PROSITE" id="PS50011"/>
    </source>
</evidence>
<dbReference type="PROSITE" id="PS50088">
    <property type="entry name" value="ANK_REPEAT"/>
    <property type="match status" value="1"/>
</dbReference>
<feature type="repeat" description="ANK" evidence="1">
    <location>
        <begin position="301"/>
        <end position="321"/>
    </location>
</feature>
<dbReference type="AlphaFoldDB" id="A0A4Z1SLR4"/>
<dbReference type="Proteomes" id="UP000315496">
    <property type="component" value="Chromosome 5"/>
</dbReference>
<dbReference type="InterPro" id="IPR000719">
    <property type="entry name" value="Prot_kinase_dom"/>
</dbReference>
<dbReference type="GO" id="GO:0004672">
    <property type="term" value="F:protein kinase activity"/>
    <property type="evidence" value="ECO:0007669"/>
    <property type="project" value="InterPro"/>
</dbReference>
<dbReference type="SUPFAM" id="SSF48403">
    <property type="entry name" value="Ankyrin repeat"/>
    <property type="match status" value="2"/>
</dbReference>
<gene>
    <name evidence="5" type="ORF">GMRT_13936</name>
</gene>
<evidence type="ECO:0000256" key="2">
    <source>
        <dbReference type="SAM" id="Coils"/>
    </source>
</evidence>
<accession>A0A4Z1SLR4</accession>
<keyword evidence="5" id="KW-0418">Kinase</keyword>
<feature type="domain" description="Protein kinase" evidence="4">
    <location>
        <begin position="635"/>
        <end position="923"/>
    </location>
</feature>
<name>A0A4Z1SLR4_GIAMU</name>
<proteinExistence type="predicted"/>
<evidence type="ECO:0000313" key="5">
    <source>
        <dbReference type="EMBL" id="TNJ26480.1"/>
    </source>
</evidence>
<dbReference type="SMART" id="SM00248">
    <property type="entry name" value="ANK"/>
    <property type="match status" value="9"/>
</dbReference>
<dbReference type="SUPFAM" id="SSF56112">
    <property type="entry name" value="Protein kinase-like (PK-like)"/>
    <property type="match status" value="1"/>
</dbReference>
<dbReference type="PANTHER" id="PTHR24120:SF4">
    <property type="entry name" value="GH07239P"/>
    <property type="match status" value="1"/>
</dbReference>
<evidence type="ECO:0000313" key="6">
    <source>
        <dbReference type="Proteomes" id="UP000315496"/>
    </source>
</evidence>
<dbReference type="PROSITE" id="PS50297">
    <property type="entry name" value="ANK_REP_REGION"/>
    <property type="match status" value="1"/>
</dbReference>
<dbReference type="InterPro" id="IPR002110">
    <property type="entry name" value="Ankyrin_rpt"/>
</dbReference>
<comment type="caution">
    <text evidence="5">The sequence shown here is derived from an EMBL/GenBank/DDBJ whole genome shotgun (WGS) entry which is preliminary data.</text>
</comment>
<dbReference type="Gene3D" id="1.10.510.10">
    <property type="entry name" value="Transferase(Phosphotransferase) domain 1"/>
    <property type="match status" value="1"/>
</dbReference>
<dbReference type="Pfam" id="PF12796">
    <property type="entry name" value="Ank_2"/>
    <property type="match status" value="3"/>
</dbReference>
<feature type="region of interest" description="Disordered" evidence="3">
    <location>
        <begin position="456"/>
        <end position="489"/>
    </location>
</feature>
<dbReference type="PANTHER" id="PTHR24120">
    <property type="entry name" value="GH07239P"/>
    <property type="match status" value="1"/>
</dbReference>
<evidence type="ECO:0000256" key="1">
    <source>
        <dbReference type="PROSITE-ProRule" id="PRU00023"/>
    </source>
</evidence>
<sequence>MPRTKLMCAALKGDVDEVREHLHEVRQSDEYGKTALMLALTHRHVECAMVLAPFEVARQDGFNWSALHYAAKYNVPDVIPILLPWEAKNLDNTGQTALMRAAFNGNLECARLLLPEAGMQLAQDDIYGNPAGTTALVLGIRYNQLAVVQLLLPYEGAIHNQSYQMALHHAKANRYTEVLALLGSSSEGRTRVSPPPIPSRPEPYPPDLLAAAERGDVTAVKKCLLQAGRRTVARQTALMLAAQRGHVDCVRVLARREAKLFDKNGWTALMHAAHHDQVGCARLLIMEAGLQSHVRVGSLEEGVTALMIAAYHGHFDIVELLWQYECGIVDAWGDRAFAYAQKDHPTLKRRDKKILDFLGPETGHVPMHRSPPSIDSVLGFMEDDKVLPVQPSEEFSRSIGVVGSIAHSPNTSSSQIQVKRPFLASDSKAPPTHTSSSYGPANSIRAPIILVASTEPDKEVSPLPHQTSPSRRQLTDAHGATSDQDRPNQTAEEVMQLRTLVSTLQKSEKELKEQLARANTEIARLTDICEQLQQDAPVGKKVPDLIQAAIVGDLSRARMCISQARTRDKSGRTALMHAAEYGQADLVKVLRPLEARLRDMKGWTALMYAAVHGHKECVTLLLLEADLVNEDGEKARDVYALSGGEDSEITELLRKDPRFTYLPVGLGCKITGRLGYRNSVVYSVYSETLGNCALKIVLYFGNDPELLERRLDGLLSLQKHVHPNLLRYHVVHNDTDDDSVYLIMDMCVEALLEQLRARRSQRAEYSNDEVLRYLQDIAAGLKYLHDKGTLHKDLCPDNVLINSDGTCILANTGIVRDSNKSGVYATNELGVCRAPEVDRKSTNCTPASDIWSLGIIAYRLCTGAYPPFDFDSENLVALNDRPERLQTLIKRMLSKDPSTRPSIQEVSQHLTDLTATSYSHQHIKHLFHERDTALSELRAARRQISILERSLGSQALDHEPRASK</sequence>
<dbReference type="VEuPathDB" id="GiardiaDB:GMRT_13936"/>
<keyword evidence="2" id="KW-0175">Coiled coil</keyword>
<dbReference type="Pfam" id="PF00023">
    <property type="entry name" value="Ank"/>
    <property type="match status" value="1"/>
</dbReference>
<keyword evidence="5" id="KW-0808">Transferase</keyword>
<dbReference type="InterPro" id="IPR011009">
    <property type="entry name" value="Kinase-like_dom_sf"/>
</dbReference>
<feature type="coiled-coil region" evidence="2">
    <location>
        <begin position="494"/>
        <end position="535"/>
    </location>
</feature>
<protein>
    <submittedName>
        <fullName evidence="5">Kinase, NEK</fullName>
    </submittedName>
</protein>
<dbReference type="Gene3D" id="1.25.40.20">
    <property type="entry name" value="Ankyrin repeat-containing domain"/>
    <property type="match status" value="4"/>
</dbReference>
<dbReference type="EMBL" id="VDLU01000005">
    <property type="protein sequence ID" value="TNJ26480.1"/>
    <property type="molecule type" value="Genomic_DNA"/>
</dbReference>
<keyword evidence="1" id="KW-0040">ANK repeat</keyword>
<dbReference type="PROSITE" id="PS50011">
    <property type="entry name" value="PROTEIN_KINASE_DOM"/>
    <property type="match status" value="1"/>
</dbReference>
<evidence type="ECO:0000256" key="3">
    <source>
        <dbReference type="SAM" id="MobiDB-lite"/>
    </source>
</evidence>
<dbReference type="InterPro" id="IPR036770">
    <property type="entry name" value="Ankyrin_rpt-contain_sf"/>
</dbReference>
<dbReference type="CDD" id="cd00180">
    <property type="entry name" value="PKc"/>
    <property type="match status" value="1"/>
</dbReference>
<dbReference type="GO" id="GO:0005524">
    <property type="term" value="F:ATP binding"/>
    <property type="evidence" value="ECO:0007669"/>
    <property type="project" value="InterPro"/>
</dbReference>
<keyword evidence="6" id="KW-1185">Reference proteome</keyword>
<reference evidence="5 6" key="1">
    <citation type="submission" date="2019-05" db="EMBL/GenBank/DDBJ databases">
        <title>The compact genome of Giardia muris reveals important steps in the evolution of intestinal protozoan parasites.</title>
        <authorList>
            <person name="Xu F."/>
            <person name="Jimenez-Gonzalez A."/>
            <person name="Einarsson E."/>
            <person name="Astvaldsson A."/>
            <person name="Peirasmaki D."/>
            <person name="Eckmann L."/>
            <person name="Andersson J.O."/>
            <person name="Svard S.G."/>
            <person name="Jerlstrom-Hultqvist J."/>
        </authorList>
    </citation>
    <scope>NUCLEOTIDE SEQUENCE [LARGE SCALE GENOMIC DNA]</scope>
    <source>
        <strain evidence="5 6">Roberts-Thomson</strain>
    </source>
</reference>